<keyword evidence="2" id="KW-1185">Reference proteome</keyword>
<dbReference type="EMBL" id="CP001804">
    <property type="protein sequence ID" value="ACY13974.1"/>
    <property type="molecule type" value="Genomic_DNA"/>
</dbReference>
<dbReference type="OrthoDB" id="250064at2"/>
<proteinExistence type="predicted"/>
<dbReference type="STRING" id="502025.Hoch_1420"/>
<sequence length="304" mass="32860">MNPQTIPTSAAQVPSVGVLSFSAGGDITDIDKWRAVGDQGRSLGDLARLYPHLAKHGFLHQPMFVSVYPATLGNFVDALQVDTYLRPANLTRALRLARAAERPVVLGGQPLALAELLFEHLRAGHPTPSRMLLLVGGYACPAGLEQRLRARLTEAHVAHDVMHGYGTAEVAPACLLGRRTPGGGVHYRLAAPQVAVELCRGELILRRTDGDRIGVHTGDRALPCKDGWFIEPSNARLAPDVAAALASWGPAEWDRRTGYLTRDAGGLCFQLRRGVEATCADEHPFAQFADRFGTSLLDKPSWNP</sequence>
<accession>D0LUT4</accession>
<organism evidence="1 2">
    <name type="scientific">Haliangium ochraceum (strain DSM 14365 / JCM 11303 / SMP-2)</name>
    <dbReference type="NCBI Taxonomy" id="502025"/>
    <lineage>
        <taxon>Bacteria</taxon>
        <taxon>Pseudomonadati</taxon>
        <taxon>Myxococcota</taxon>
        <taxon>Polyangia</taxon>
        <taxon>Haliangiales</taxon>
        <taxon>Kofleriaceae</taxon>
        <taxon>Haliangium</taxon>
    </lineage>
</organism>
<evidence type="ECO:0000313" key="1">
    <source>
        <dbReference type="EMBL" id="ACY13974.1"/>
    </source>
</evidence>
<gene>
    <name evidence="1" type="ordered locus">Hoch_1420</name>
</gene>
<dbReference type="eggNOG" id="ENOG50341YG">
    <property type="taxonomic scope" value="Bacteria"/>
</dbReference>
<dbReference type="KEGG" id="hoh:Hoch_1420"/>
<dbReference type="RefSeq" id="WP_012826583.1">
    <property type="nucleotide sequence ID" value="NC_013440.1"/>
</dbReference>
<dbReference type="AlphaFoldDB" id="D0LUT4"/>
<protein>
    <submittedName>
        <fullName evidence="1">Uncharacterized protein</fullName>
    </submittedName>
</protein>
<dbReference type="Gene3D" id="3.40.50.12780">
    <property type="entry name" value="N-terminal domain of ligase-like"/>
    <property type="match status" value="1"/>
</dbReference>
<name>D0LUT4_HALO1</name>
<dbReference type="HOGENOM" id="CLU_914550_0_0_7"/>
<dbReference type="InterPro" id="IPR042099">
    <property type="entry name" value="ANL_N_sf"/>
</dbReference>
<dbReference type="Proteomes" id="UP000001880">
    <property type="component" value="Chromosome"/>
</dbReference>
<reference evidence="1 2" key="1">
    <citation type="journal article" date="2010" name="Stand. Genomic Sci.">
        <title>Complete genome sequence of Haliangium ochraceum type strain (SMP-2).</title>
        <authorList>
            <consortium name="US DOE Joint Genome Institute (JGI-PGF)"/>
            <person name="Ivanova N."/>
            <person name="Daum C."/>
            <person name="Lang E."/>
            <person name="Abt B."/>
            <person name="Kopitz M."/>
            <person name="Saunders E."/>
            <person name="Lapidus A."/>
            <person name="Lucas S."/>
            <person name="Glavina Del Rio T."/>
            <person name="Nolan M."/>
            <person name="Tice H."/>
            <person name="Copeland A."/>
            <person name="Cheng J.F."/>
            <person name="Chen F."/>
            <person name="Bruce D."/>
            <person name="Goodwin L."/>
            <person name="Pitluck S."/>
            <person name="Mavromatis K."/>
            <person name="Pati A."/>
            <person name="Mikhailova N."/>
            <person name="Chen A."/>
            <person name="Palaniappan K."/>
            <person name="Land M."/>
            <person name="Hauser L."/>
            <person name="Chang Y.J."/>
            <person name="Jeffries C.D."/>
            <person name="Detter J.C."/>
            <person name="Brettin T."/>
            <person name="Rohde M."/>
            <person name="Goker M."/>
            <person name="Bristow J."/>
            <person name="Markowitz V."/>
            <person name="Eisen J.A."/>
            <person name="Hugenholtz P."/>
            <person name="Kyrpides N.C."/>
            <person name="Klenk H.P."/>
        </authorList>
    </citation>
    <scope>NUCLEOTIDE SEQUENCE [LARGE SCALE GENOMIC DNA]</scope>
    <source>
        <strain evidence="2">DSM 14365 / CIP 107738 / JCM 11303 / AJ 13395 / SMP-2</strain>
    </source>
</reference>
<evidence type="ECO:0000313" key="2">
    <source>
        <dbReference type="Proteomes" id="UP000001880"/>
    </source>
</evidence>
<dbReference type="SUPFAM" id="SSF56801">
    <property type="entry name" value="Acetyl-CoA synthetase-like"/>
    <property type="match status" value="1"/>
</dbReference>